<sequence length="65" mass="7243">MRTIIYDALSIGMGLISLLFWYQAVEFLAQKDYVAGVLVMCIGFIVVRGGVEFGRIAVAVREDTR</sequence>
<accession>A0A5B8XNB7</accession>
<feature type="transmembrane region" description="Helical" evidence="1">
    <location>
        <begin position="34"/>
        <end position="51"/>
    </location>
</feature>
<dbReference type="KEGG" id="bbae:FRD01_04445"/>
<organism evidence="2 3">
    <name type="scientific">Microvenator marinus</name>
    <dbReference type="NCBI Taxonomy" id="2600177"/>
    <lineage>
        <taxon>Bacteria</taxon>
        <taxon>Deltaproteobacteria</taxon>
        <taxon>Bradymonadales</taxon>
        <taxon>Microvenatoraceae</taxon>
        <taxon>Microvenator</taxon>
    </lineage>
</organism>
<evidence type="ECO:0000313" key="3">
    <source>
        <dbReference type="Proteomes" id="UP000321595"/>
    </source>
</evidence>
<evidence type="ECO:0000313" key="2">
    <source>
        <dbReference type="EMBL" id="QED26508.1"/>
    </source>
</evidence>
<keyword evidence="1" id="KW-0472">Membrane</keyword>
<reference evidence="2 3" key="1">
    <citation type="submission" date="2019-08" db="EMBL/GenBank/DDBJ databases">
        <authorList>
            <person name="Liang Q."/>
        </authorList>
    </citation>
    <scope>NUCLEOTIDE SEQUENCE [LARGE SCALE GENOMIC DNA]</scope>
    <source>
        <strain evidence="2 3">V1718</strain>
    </source>
</reference>
<feature type="transmembrane region" description="Helical" evidence="1">
    <location>
        <begin position="5"/>
        <end position="22"/>
    </location>
</feature>
<protein>
    <submittedName>
        <fullName evidence="2">Uncharacterized protein</fullName>
    </submittedName>
</protein>
<keyword evidence="1" id="KW-0812">Transmembrane</keyword>
<keyword evidence="1" id="KW-1133">Transmembrane helix</keyword>
<gene>
    <name evidence="2" type="ORF">FRD01_04445</name>
</gene>
<dbReference type="EMBL" id="CP042467">
    <property type="protein sequence ID" value="QED26508.1"/>
    <property type="molecule type" value="Genomic_DNA"/>
</dbReference>
<keyword evidence="3" id="KW-1185">Reference proteome</keyword>
<name>A0A5B8XNB7_9DELT</name>
<proteinExistence type="predicted"/>
<dbReference type="Proteomes" id="UP000321595">
    <property type="component" value="Chromosome"/>
</dbReference>
<dbReference type="AlphaFoldDB" id="A0A5B8XNB7"/>
<evidence type="ECO:0000256" key="1">
    <source>
        <dbReference type="SAM" id="Phobius"/>
    </source>
</evidence>
<dbReference type="RefSeq" id="WP_146958002.1">
    <property type="nucleotide sequence ID" value="NZ_CP042467.1"/>
</dbReference>
<dbReference type="OrthoDB" id="5524702at2"/>